<sequence length="427" mass="48327">MPHHHLSVSSLHYYVVFASIFIAAFLFSRIFRKKASALKNDESIVDGYAQNAVNKKIVDTGERAMYKKLFHELHHLESNSEILPRARDQLILQLAEAVETERRNPGSILSIAEYSKINILAFIQQQEELTGHEWDAYLARRKGGGKPELFSNRDTARTWLREFAPLKLVDGAWLGHTHRVTTPFALRHITKDAWQVMAEEYGDGILAQHHVHLYSKLLHDVDAGLPEAHDPDFIHTRHGMDNVQVWKGAVAQLLVSLFPHEFLPEILGFNLHFELLTLNTMIASKELEEVKLDAYYFFLHISIDNSHSGHTAMAAETVCKYMDHVQRSEGDEAARSAWRRVQAGYCLSSSFSAPQAGTYSAPSHGCQLSTLNAHRPEEDFEQDTNEWDQKILQLMQAKAQAAGKIHCGSQIKIGRDANNQLNQLCSS</sequence>
<organism evidence="2 3">
    <name type="scientific">Clathrospora elynae</name>
    <dbReference type="NCBI Taxonomy" id="706981"/>
    <lineage>
        <taxon>Eukaryota</taxon>
        <taxon>Fungi</taxon>
        <taxon>Dikarya</taxon>
        <taxon>Ascomycota</taxon>
        <taxon>Pezizomycotina</taxon>
        <taxon>Dothideomycetes</taxon>
        <taxon>Pleosporomycetidae</taxon>
        <taxon>Pleosporales</taxon>
        <taxon>Diademaceae</taxon>
        <taxon>Clathrospora</taxon>
    </lineage>
</organism>
<keyword evidence="1" id="KW-0472">Membrane</keyword>
<proteinExistence type="predicted"/>
<evidence type="ECO:0000313" key="2">
    <source>
        <dbReference type="EMBL" id="KAF1938422.1"/>
    </source>
</evidence>
<evidence type="ECO:0008006" key="4">
    <source>
        <dbReference type="Google" id="ProtNLM"/>
    </source>
</evidence>
<dbReference type="Proteomes" id="UP000800038">
    <property type="component" value="Unassembled WGS sequence"/>
</dbReference>
<keyword evidence="1" id="KW-0812">Transmembrane</keyword>
<gene>
    <name evidence="2" type="ORF">EJ02DRAFT_437123</name>
</gene>
<reference evidence="2" key="1">
    <citation type="journal article" date="2020" name="Stud. Mycol.">
        <title>101 Dothideomycetes genomes: a test case for predicting lifestyles and emergence of pathogens.</title>
        <authorList>
            <person name="Haridas S."/>
            <person name="Albert R."/>
            <person name="Binder M."/>
            <person name="Bloem J."/>
            <person name="Labutti K."/>
            <person name="Salamov A."/>
            <person name="Andreopoulos B."/>
            <person name="Baker S."/>
            <person name="Barry K."/>
            <person name="Bills G."/>
            <person name="Bluhm B."/>
            <person name="Cannon C."/>
            <person name="Castanera R."/>
            <person name="Culley D."/>
            <person name="Daum C."/>
            <person name="Ezra D."/>
            <person name="Gonzalez J."/>
            <person name="Henrissat B."/>
            <person name="Kuo A."/>
            <person name="Liang C."/>
            <person name="Lipzen A."/>
            <person name="Lutzoni F."/>
            <person name="Magnuson J."/>
            <person name="Mondo S."/>
            <person name="Nolan M."/>
            <person name="Ohm R."/>
            <person name="Pangilinan J."/>
            <person name="Park H.-J."/>
            <person name="Ramirez L."/>
            <person name="Alfaro M."/>
            <person name="Sun H."/>
            <person name="Tritt A."/>
            <person name="Yoshinaga Y."/>
            <person name="Zwiers L.-H."/>
            <person name="Turgeon B."/>
            <person name="Goodwin S."/>
            <person name="Spatafora J."/>
            <person name="Crous P."/>
            <person name="Grigoriev I."/>
        </authorList>
    </citation>
    <scope>NUCLEOTIDE SEQUENCE</scope>
    <source>
        <strain evidence="2">CBS 161.51</strain>
    </source>
</reference>
<dbReference type="EMBL" id="ML976105">
    <property type="protein sequence ID" value="KAF1938422.1"/>
    <property type="molecule type" value="Genomic_DNA"/>
</dbReference>
<keyword evidence="3" id="KW-1185">Reference proteome</keyword>
<protein>
    <recommendedName>
        <fullName evidence="4">Heme oxygenase-like protein</fullName>
    </recommendedName>
</protein>
<dbReference type="OrthoDB" id="10057598at2759"/>
<evidence type="ECO:0000313" key="3">
    <source>
        <dbReference type="Proteomes" id="UP000800038"/>
    </source>
</evidence>
<dbReference type="SMART" id="SM01236">
    <property type="entry name" value="Haem_oxygenase_2"/>
    <property type="match status" value="1"/>
</dbReference>
<evidence type="ECO:0000256" key="1">
    <source>
        <dbReference type="SAM" id="Phobius"/>
    </source>
</evidence>
<accession>A0A6A5SEY7</accession>
<keyword evidence="1" id="KW-1133">Transmembrane helix</keyword>
<dbReference type="Pfam" id="PF14518">
    <property type="entry name" value="Haem_oxygenas_2"/>
    <property type="match status" value="1"/>
</dbReference>
<feature type="transmembrane region" description="Helical" evidence="1">
    <location>
        <begin position="12"/>
        <end position="31"/>
    </location>
</feature>
<dbReference type="AlphaFoldDB" id="A0A6A5SEY7"/>
<name>A0A6A5SEY7_9PLEO</name>